<evidence type="ECO:0000313" key="2">
    <source>
        <dbReference type="EMBL" id="SHM88707.1"/>
    </source>
</evidence>
<evidence type="ECO:0000313" key="3">
    <source>
        <dbReference type="Proteomes" id="UP000184513"/>
    </source>
</evidence>
<dbReference type="AlphaFoldDB" id="A0A1M7MD93"/>
<dbReference type="Proteomes" id="UP000184513">
    <property type="component" value="Unassembled WGS sequence"/>
</dbReference>
<dbReference type="InterPro" id="IPR036291">
    <property type="entry name" value="NAD(P)-bd_dom_sf"/>
</dbReference>
<dbReference type="Pfam" id="PF03435">
    <property type="entry name" value="Sacchrp_dh_NADP"/>
    <property type="match status" value="1"/>
</dbReference>
<dbReference type="PANTHER" id="PTHR43796">
    <property type="entry name" value="CARBOXYNORSPERMIDINE SYNTHASE"/>
    <property type="match status" value="1"/>
</dbReference>
<dbReference type="STRING" id="388280.SAMN04488057_104232"/>
<dbReference type="Gene3D" id="3.40.50.720">
    <property type="entry name" value="NAD(P)-binding Rossmann-like Domain"/>
    <property type="match status" value="1"/>
</dbReference>
<dbReference type="SUPFAM" id="SSF51735">
    <property type="entry name" value="NAD(P)-binding Rossmann-fold domains"/>
    <property type="match status" value="1"/>
</dbReference>
<proteinExistence type="predicted"/>
<keyword evidence="3" id="KW-1185">Reference proteome</keyword>
<dbReference type="RefSeq" id="WP_084097114.1">
    <property type="nucleotide sequence ID" value="NZ_FRCY01000004.1"/>
</dbReference>
<organism evidence="2 3">
    <name type="scientific">Cyclobacterium lianum</name>
    <dbReference type="NCBI Taxonomy" id="388280"/>
    <lineage>
        <taxon>Bacteria</taxon>
        <taxon>Pseudomonadati</taxon>
        <taxon>Bacteroidota</taxon>
        <taxon>Cytophagia</taxon>
        <taxon>Cytophagales</taxon>
        <taxon>Cyclobacteriaceae</taxon>
        <taxon>Cyclobacterium</taxon>
    </lineage>
</organism>
<feature type="domain" description="Saccharopine dehydrogenase NADP binding" evidence="1">
    <location>
        <begin position="8"/>
        <end position="113"/>
    </location>
</feature>
<accession>A0A1M7MD93</accession>
<gene>
    <name evidence="2" type="ORF">SAMN04488057_104232</name>
</gene>
<dbReference type="PANTHER" id="PTHR43796:SF2">
    <property type="entry name" value="CARBOXYNORSPERMIDINE SYNTHASE"/>
    <property type="match status" value="1"/>
</dbReference>
<dbReference type="InterPro" id="IPR005097">
    <property type="entry name" value="Sacchrp_dh_NADP-bd"/>
</dbReference>
<evidence type="ECO:0000259" key="1">
    <source>
        <dbReference type="Pfam" id="PF03435"/>
    </source>
</evidence>
<protein>
    <submittedName>
        <fullName evidence="2">Saccharopine dehydrogenase, NADP-dependent</fullName>
    </submittedName>
</protein>
<name>A0A1M7MD93_9BACT</name>
<reference evidence="2 3" key="1">
    <citation type="submission" date="2016-11" db="EMBL/GenBank/DDBJ databases">
        <authorList>
            <person name="Jaros S."/>
            <person name="Januszkiewicz K."/>
            <person name="Wedrychowicz H."/>
        </authorList>
    </citation>
    <scope>NUCLEOTIDE SEQUENCE [LARGE SCALE GENOMIC DNA]</scope>
    <source>
        <strain evidence="2 3">CGMCC 1.6102</strain>
    </source>
</reference>
<dbReference type="OrthoDB" id="623995at2"/>
<dbReference type="EMBL" id="FRCY01000004">
    <property type="protein sequence ID" value="SHM88707.1"/>
    <property type="molecule type" value="Genomic_DNA"/>
</dbReference>
<sequence length="420" mass="47726">MKDDIDRILIIGGYGRAGKSISRLLASYDQYEIITAGRTLAKAQKQTEHLQNEFPGGVFKAMEVDINNRKKLTDIIREVQLVIVAVPLDYQNSLSLIDAVLNSKNAHHIDLSPGKEKHLAFNEMKEAIEEWEHLFLLDAGFEPGLPGFMARWALCELDKPEKLLIEGVYHDPEIPDGGIKDIIGHNEPAYIVKNGTLKKACPFKMKIAEFPQGFGKAISVPIWMPELQSIPSKYNLKNMAYYHAGINGLANIIMLSWQMIFNKFLPMNVGVSLFRWAIQNFTKKPYGGVIRVTAENSHLKREITNSHNELYEATAIPVVTTARLILKNEPDQFGFFFMGEWVPKNDFLHNLQALGMKVSVKNEAVEGLFNDYKHHLNALDEDIRWLALKYAEEFYVHDKCTKAEAIDRAIAKAEMEKRNL</sequence>